<comment type="caution">
    <text evidence="2">The sequence shown here is derived from an EMBL/GenBank/DDBJ whole genome shotgun (WGS) entry which is preliminary data.</text>
</comment>
<feature type="compositionally biased region" description="Basic and acidic residues" evidence="1">
    <location>
        <begin position="52"/>
        <end position="61"/>
    </location>
</feature>
<gene>
    <name evidence="2" type="ORF">AAL_01401</name>
</gene>
<reference evidence="2 3" key="1">
    <citation type="journal article" date="2016" name="Genome Biol. Evol.">
        <title>Divergent and convergent evolution of fungal pathogenicity.</title>
        <authorList>
            <person name="Shang Y."/>
            <person name="Xiao G."/>
            <person name="Zheng P."/>
            <person name="Cen K."/>
            <person name="Zhan S."/>
            <person name="Wang C."/>
        </authorList>
    </citation>
    <scope>NUCLEOTIDE SEQUENCE [LARGE SCALE GENOMIC DNA]</scope>
    <source>
        <strain evidence="2 3">RCEF 2490</strain>
    </source>
</reference>
<organism evidence="2 3">
    <name type="scientific">Moelleriella libera RCEF 2490</name>
    <dbReference type="NCBI Taxonomy" id="1081109"/>
    <lineage>
        <taxon>Eukaryota</taxon>
        <taxon>Fungi</taxon>
        <taxon>Dikarya</taxon>
        <taxon>Ascomycota</taxon>
        <taxon>Pezizomycotina</taxon>
        <taxon>Sordariomycetes</taxon>
        <taxon>Hypocreomycetidae</taxon>
        <taxon>Hypocreales</taxon>
        <taxon>Clavicipitaceae</taxon>
        <taxon>Moelleriella</taxon>
    </lineage>
</organism>
<dbReference type="Proteomes" id="UP000078544">
    <property type="component" value="Unassembled WGS sequence"/>
</dbReference>
<dbReference type="AlphaFoldDB" id="A0A166U522"/>
<sequence length="116" mass="12109">MDASPIVARGGASLSPTSPTSSRHGNAGPKRKRSGPVTHESSPGSALDDDQVDHGDPDKKRQPGVKRACNECRQQKVRYVGLFSLLDAPLNSGSADASCDATLYKIPSRAVPVAIA</sequence>
<evidence type="ECO:0000313" key="2">
    <source>
        <dbReference type="EMBL" id="OAA32069.1"/>
    </source>
</evidence>
<dbReference type="EMBL" id="AZGY01000002">
    <property type="protein sequence ID" value="OAA32069.1"/>
    <property type="molecule type" value="Genomic_DNA"/>
</dbReference>
<keyword evidence="3" id="KW-1185">Reference proteome</keyword>
<dbReference type="STRING" id="1081109.A0A166U522"/>
<evidence type="ECO:0000313" key="3">
    <source>
        <dbReference type="Proteomes" id="UP000078544"/>
    </source>
</evidence>
<feature type="region of interest" description="Disordered" evidence="1">
    <location>
        <begin position="1"/>
        <end position="68"/>
    </location>
</feature>
<protein>
    <submittedName>
        <fullName evidence="2">C6 zinc finger domain protein</fullName>
    </submittedName>
</protein>
<evidence type="ECO:0000256" key="1">
    <source>
        <dbReference type="SAM" id="MobiDB-lite"/>
    </source>
</evidence>
<dbReference type="OrthoDB" id="5429706at2759"/>
<proteinExistence type="predicted"/>
<feature type="compositionally biased region" description="Polar residues" evidence="1">
    <location>
        <begin position="14"/>
        <end position="24"/>
    </location>
</feature>
<name>A0A166U522_9HYPO</name>
<accession>A0A166U522</accession>